<evidence type="ECO:0000313" key="2">
    <source>
        <dbReference type="Proteomes" id="UP001140949"/>
    </source>
</evidence>
<comment type="caution">
    <text evidence="1">The sequence shown here is derived from an EMBL/GenBank/DDBJ whole genome shotgun (WGS) entry which is preliminary data.</text>
</comment>
<sequence>MNPAKLEGPFYTSINNTILVSTPLLPLSSLDTGTTLHLLYQQAMEAEQKSQLA</sequence>
<dbReference type="Proteomes" id="UP001140949">
    <property type="component" value="Unassembled WGS sequence"/>
</dbReference>
<proteinExistence type="predicted"/>
<dbReference type="EMBL" id="JANAVB010014199">
    <property type="protein sequence ID" value="KAJ6834748.1"/>
    <property type="molecule type" value="Genomic_DNA"/>
</dbReference>
<reference evidence="1" key="2">
    <citation type="submission" date="2023-04" db="EMBL/GenBank/DDBJ databases">
        <authorList>
            <person name="Bruccoleri R.E."/>
            <person name="Oakeley E.J."/>
            <person name="Faust A.-M."/>
            <person name="Dessus-Babus S."/>
            <person name="Altorfer M."/>
            <person name="Burckhardt D."/>
            <person name="Oertli M."/>
            <person name="Naumann U."/>
            <person name="Petersen F."/>
            <person name="Wong J."/>
        </authorList>
    </citation>
    <scope>NUCLEOTIDE SEQUENCE</scope>
    <source>
        <strain evidence="1">GSM-AAB239-AS_SAM_17_03QT</strain>
        <tissue evidence="1">Leaf</tissue>
    </source>
</reference>
<organism evidence="1 2">
    <name type="scientific">Iris pallida</name>
    <name type="common">Sweet iris</name>
    <dbReference type="NCBI Taxonomy" id="29817"/>
    <lineage>
        <taxon>Eukaryota</taxon>
        <taxon>Viridiplantae</taxon>
        <taxon>Streptophyta</taxon>
        <taxon>Embryophyta</taxon>
        <taxon>Tracheophyta</taxon>
        <taxon>Spermatophyta</taxon>
        <taxon>Magnoliopsida</taxon>
        <taxon>Liliopsida</taxon>
        <taxon>Asparagales</taxon>
        <taxon>Iridaceae</taxon>
        <taxon>Iridoideae</taxon>
        <taxon>Irideae</taxon>
        <taxon>Iris</taxon>
    </lineage>
</organism>
<evidence type="ECO:0000313" key="1">
    <source>
        <dbReference type="EMBL" id="KAJ6834748.1"/>
    </source>
</evidence>
<reference evidence="1" key="1">
    <citation type="journal article" date="2023" name="GigaByte">
        <title>Genome assembly of the bearded iris, Iris pallida Lam.</title>
        <authorList>
            <person name="Bruccoleri R.E."/>
            <person name="Oakeley E.J."/>
            <person name="Faust A.M.E."/>
            <person name="Altorfer M."/>
            <person name="Dessus-Babus S."/>
            <person name="Burckhardt D."/>
            <person name="Oertli M."/>
            <person name="Naumann U."/>
            <person name="Petersen F."/>
            <person name="Wong J."/>
        </authorList>
    </citation>
    <scope>NUCLEOTIDE SEQUENCE</scope>
    <source>
        <strain evidence="1">GSM-AAB239-AS_SAM_17_03QT</strain>
    </source>
</reference>
<accession>A0AAX6H294</accession>
<dbReference type="AlphaFoldDB" id="A0AAX6H294"/>
<name>A0AAX6H294_IRIPA</name>
<protein>
    <submittedName>
        <fullName evidence="1">Nitric oxide synthase isoform X1</fullName>
    </submittedName>
</protein>
<gene>
    <name evidence="1" type="ORF">M6B38_333490</name>
</gene>
<keyword evidence="2" id="KW-1185">Reference proteome</keyword>